<reference evidence="1" key="2">
    <citation type="submission" date="2021-01" db="EMBL/GenBank/DDBJ databases">
        <authorList>
            <person name="Schikora-Tamarit M.A."/>
        </authorList>
    </citation>
    <scope>NUCLEOTIDE SEQUENCE</scope>
    <source>
        <strain evidence="1">CBS2887</strain>
    </source>
</reference>
<reference evidence="1" key="1">
    <citation type="journal article" date="2021" name="Open Biol.">
        <title>Shared evolutionary footprints suggest mitochondrial oxidative damage underlies multiple complex I losses in fungi.</title>
        <authorList>
            <person name="Schikora-Tamarit M.A."/>
            <person name="Marcet-Houben M."/>
            <person name="Nosek J."/>
            <person name="Gabaldon T."/>
        </authorList>
    </citation>
    <scope>NUCLEOTIDE SEQUENCE</scope>
    <source>
        <strain evidence="1">CBS2887</strain>
    </source>
</reference>
<comment type="caution">
    <text evidence="1">The sequence shown here is derived from an EMBL/GenBank/DDBJ whole genome shotgun (WGS) entry which is preliminary data.</text>
</comment>
<accession>A0A9P8QHK4</accession>
<dbReference type="Proteomes" id="UP000774326">
    <property type="component" value="Unassembled WGS sequence"/>
</dbReference>
<dbReference type="EMBL" id="JAEUBG010000019">
    <property type="protein sequence ID" value="KAH3688965.1"/>
    <property type="molecule type" value="Genomic_DNA"/>
</dbReference>
<protein>
    <submittedName>
        <fullName evidence="1">Uncharacterized protein</fullName>
    </submittedName>
</protein>
<keyword evidence="2" id="KW-1185">Reference proteome</keyword>
<sequence length="94" mass="10149">MIGLVTRIKAGSTPRNKANGPSVLMISIKAPIVVNFLESLETVIRVLATQIGLVEKTVIEPAMAPMMILSKELRTLAEEAVAFFLVRTTLVKAS</sequence>
<dbReference type="AlphaFoldDB" id="A0A9P8QHK4"/>
<gene>
    <name evidence="1" type="ORF">WICPIJ_000024</name>
</gene>
<evidence type="ECO:0000313" key="2">
    <source>
        <dbReference type="Proteomes" id="UP000774326"/>
    </source>
</evidence>
<organism evidence="1 2">
    <name type="scientific">Wickerhamomyces pijperi</name>
    <name type="common">Yeast</name>
    <name type="synonym">Pichia pijperi</name>
    <dbReference type="NCBI Taxonomy" id="599730"/>
    <lineage>
        <taxon>Eukaryota</taxon>
        <taxon>Fungi</taxon>
        <taxon>Dikarya</taxon>
        <taxon>Ascomycota</taxon>
        <taxon>Saccharomycotina</taxon>
        <taxon>Saccharomycetes</taxon>
        <taxon>Phaffomycetales</taxon>
        <taxon>Wickerhamomycetaceae</taxon>
        <taxon>Wickerhamomyces</taxon>
    </lineage>
</organism>
<evidence type="ECO:0000313" key="1">
    <source>
        <dbReference type="EMBL" id="KAH3688965.1"/>
    </source>
</evidence>
<name>A0A9P8QHK4_WICPI</name>
<proteinExistence type="predicted"/>